<dbReference type="PROSITE" id="PS00028">
    <property type="entry name" value="ZINC_FINGER_C2H2_1"/>
    <property type="match status" value="7"/>
</dbReference>
<reference evidence="8" key="2">
    <citation type="journal article" date="2007" name="Science">
        <title>Genome sequence of Aedes aegypti, a major arbovirus vector.</title>
        <authorList>
            <person name="Nene V."/>
            <person name="Wortman J.R."/>
            <person name="Lawson D."/>
            <person name="Haas B."/>
            <person name="Kodira C."/>
            <person name="Tu Z.J."/>
            <person name="Loftus B."/>
            <person name="Xi Z."/>
            <person name="Megy K."/>
            <person name="Grabherr M."/>
            <person name="Ren Q."/>
            <person name="Zdobnov E.M."/>
            <person name="Lobo N.F."/>
            <person name="Campbell K.S."/>
            <person name="Brown S.E."/>
            <person name="Bonaldo M.F."/>
            <person name="Zhu J."/>
            <person name="Sinkins S.P."/>
            <person name="Hogenkamp D.G."/>
            <person name="Amedeo P."/>
            <person name="Arensburger P."/>
            <person name="Atkinson P.W."/>
            <person name="Bidwell S."/>
            <person name="Biedler J."/>
            <person name="Birney E."/>
            <person name="Bruggner R.V."/>
            <person name="Costas J."/>
            <person name="Coy M.R."/>
            <person name="Crabtree J."/>
            <person name="Crawford M."/>
            <person name="Debruyn B."/>
            <person name="Decaprio D."/>
            <person name="Eiglmeier K."/>
            <person name="Eisenstadt E."/>
            <person name="El-Dorry H."/>
            <person name="Gelbart W.M."/>
            <person name="Gomes S.L."/>
            <person name="Hammond M."/>
            <person name="Hannick L.I."/>
            <person name="Hogan J.R."/>
            <person name="Holmes M.H."/>
            <person name="Jaffe D."/>
            <person name="Johnston J.S."/>
            <person name="Kennedy R.C."/>
            <person name="Koo H."/>
            <person name="Kravitz S."/>
            <person name="Kriventseva E.V."/>
            <person name="Kulp D."/>
            <person name="Labutti K."/>
            <person name="Lee E."/>
            <person name="Li S."/>
            <person name="Lovin D.D."/>
            <person name="Mao C."/>
            <person name="Mauceli E."/>
            <person name="Menck C.F."/>
            <person name="Miller J.R."/>
            <person name="Montgomery P."/>
            <person name="Mori A."/>
            <person name="Nascimento A.L."/>
            <person name="Naveira H.F."/>
            <person name="Nusbaum C."/>
            <person name="O'leary S."/>
            <person name="Orvis J."/>
            <person name="Pertea M."/>
            <person name="Quesneville H."/>
            <person name="Reidenbach K.R."/>
            <person name="Rogers Y.H."/>
            <person name="Roth C.W."/>
            <person name="Schneider J.R."/>
            <person name="Schatz M."/>
            <person name="Shumway M."/>
            <person name="Stanke M."/>
            <person name="Stinson E.O."/>
            <person name="Tubio J.M."/>
            <person name="Vanzee J.P."/>
            <person name="Verjovski-Almeida S."/>
            <person name="Werner D."/>
            <person name="White O."/>
            <person name="Wyder S."/>
            <person name="Zeng Q."/>
            <person name="Zhao Q."/>
            <person name="Zhao Y."/>
            <person name="Hill C.A."/>
            <person name="Raikhel A.S."/>
            <person name="Soares M.B."/>
            <person name="Knudson D.L."/>
            <person name="Lee N.H."/>
            <person name="Galagan J."/>
            <person name="Salzberg S.L."/>
            <person name="Paulsen I.T."/>
            <person name="Dimopoulos G."/>
            <person name="Collins F.H."/>
            <person name="Birren B."/>
            <person name="Fraser-Liggett C.M."/>
            <person name="Severson D.W."/>
        </authorList>
    </citation>
    <scope>NUCLEOTIDE SEQUENCE [LARGE SCALE GENOMIC DNA]</scope>
    <source>
        <strain evidence="8">Liverpool</strain>
    </source>
</reference>
<evidence type="ECO:0000256" key="3">
    <source>
        <dbReference type="ARBA" id="ARBA00022771"/>
    </source>
</evidence>
<dbReference type="PaxDb" id="7159-AAEL005707-PA"/>
<dbReference type="InterPro" id="IPR036236">
    <property type="entry name" value="Znf_C2H2_sf"/>
</dbReference>
<evidence type="ECO:0000256" key="4">
    <source>
        <dbReference type="ARBA" id="ARBA00022833"/>
    </source>
</evidence>
<evidence type="ECO:0000259" key="7">
    <source>
        <dbReference type="PROSITE" id="PS50157"/>
    </source>
</evidence>
<evidence type="ECO:0000256" key="6">
    <source>
        <dbReference type="SAM" id="MobiDB-lite"/>
    </source>
</evidence>
<evidence type="ECO:0000313" key="9">
    <source>
        <dbReference type="Proteomes" id="UP000682892"/>
    </source>
</evidence>
<dbReference type="Pfam" id="PF00096">
    <property type="entry name" value="zf-C2H2"/>
    <property type="match status" value="3"/>
</dbReference>
<feature type="domain" description="C2H2-type" evidence="7">
    <location>
        <begin position="260"/>
        <end position="287"/>
    </location>
</feature>
<dbReference type="STRING" id="7159.Q179C6"/>
<dbReference type="eggNOG" id="KOG1721">
    <property type="taxonomic scope" value="Eukaryota"/>
</dbReference>
<feature type="domain" description="C2H2-type" evidence="7">
    <location>
        <begin position="48"/>
        <end position="71"/>
    </location>
</feature>
<feature type="domain" description="C2H2-type" evidence="7">
    <location>
        <begin position="231"/>
        <end position="259"/>
    </location>
</feature>
<keyword evidence="1" id="KW-0479">Metal-binding</keyword>
<feature type="region of interest" description="Disordered" evidence="6">
    <location>
        <begin position="178"/>
        <end position="197"/>
    </location>
</feature>
<dbReference type="InterPro" id="IPR013087">
    <property type="entry name" value="Znf_C2H2_type"/>
</dbReference>
<feature type="domain" description="C2H2-type" evidence="7">
    <location>
        <begin position="20"/>
        <end position="47"/>
    </location>
</feature>
<dbReference type="PANTHER" id="PTHR24379:SF121">
    <property type="entry name" value="C2H2-TYPE DOMAIN-CONTAINING PROTEIN"/>
    <property type="match status" value="1"/>
</dbReference>
<dbReference type="FunFam" id="3.30.160.60:FF:001049">
    <property type="entry name" value="zinc finger protein 319"/>
    <property type="match status" value="1"/>
</dbReference>
<dbReference type="AlphaFoldDB" id="Q179C6"/>
<keyword evidence="3 5" id="KW-0863">Zinc-finger</keyword>
<evidence type="ECO:0000313" key="8">
    <source>
        <dbReference type="EMBL" id="EAT42789.1"/>
    </source>
</evidence>
<dbReference type="Gene3D" id="3.30.160.60">
    <property type="entry name" value="Classic Zinc Finger"/>
    <property type="match status" value="7"/>
</dbReference>
<name>Q179C6_AEDAE</name>
<feature type="compositionally biased region" description="Low complexity" evidence="6">
    <location>
        <begin position="422"/>
        <end position="432"/>
    </location>
</feature>
<dbReference type="SUPFAM" id="SSF57667">
    <property type="entry name" value="beta-beta-alpha zinc fingers"/>
    <property type="match status" value="5"/>
</dbReference>
<dbReference type="VEuPathDB" id="VectorBase:AAEL017053"/>
<evidence type="ECO:0000256" key="2">
    <source>
        <dbReference type="ARBA" id="ARBA00022737"/>
    </source>
</evidence>
<dbReference type="SMART" id="SM00355">
    <property type="entry name" value="ZnF_C2H2"/>
    <property type="match status" value="9"/>
</dbReference>
<evidence type="ECO:0000256" key="5">
    <source>
        <dbReference type="PROSITE-ProRule" id="PRU00042"/>
    </source>
</evidence>
<dbReference type="FunFam" id="3.30.160.60:FF:000038">
    <property type="entry name" value="Zinc finger protein 624"/>
    <property type="match status" value="1"/>
</dbReference>
<dbReference type="HOGENOM" id="CLU_515441_0_0_1"/>
<dbReference type="Proteomes" id="UP000682892">
    <property type="component" value="Unassembled WGS sequence"/>
</dbReference>
<reference evidence="8" key="1">
    <citation type="submission" date="2005-10" db="EMBL/GenBank/DDBJ databases">
        <authorList>
            <person name="Loftus B.J."/>
            <person name="Nene V.M."/>
            <person name="Hannick L.I."/>
            <person name="Bidwell S."/>
            <person name="Haas B."/>
            <person name="Amedeo P."/>
            <person name="Orvis J."/>
            <person name="Wortman J.R."/>
            <person name="White O.R."/>
            <person name="Salzberg S."/>
            <person name="Shumway M."/>
            <person name="Koo H."/>
            <person name="Zhao Y."/>
            <person name="Holmes M."/>
            <person name="Miller J."/>
            <person name="Schatz M."/>
            <person name="Pop M."/>
            <person name="Pai G."/>
            <person name="Utterback T."/>
            <person name="Rogers Y.-H."/>
            <person name="Kravitz S."/>
            <person name="Fraser C.M."/>
        </authorList>
    </citation>
    <scope>NUCLEOTIDE SEQUENCE</scope>
    <source>
        <strain evidence="8">Liverpool</strain>
    </source>
</reference>
<feature type="domain" description="C2H2-type" evidence="7">
    <location>
        <begin position="130"/>
        <end position="153"/>
    </location>
</feature>
<feature type="non-terminal residue" evidence="8">
    <location>
        <position position="1"/>
    </location>
</feature>
<dbReference type="FunFam" id="3.30.160.60:FF:002343">
    <property type="entry name" value="Zinc finger protein 33A"/>
    <property type="match status" value="1"/>
</dbReference>
<dbReference type="EMBL" id="CH477355">
    <property type="protein sequence ID" value="EAT42789.1"/>
    <property type="molecule type" value="Genomic_DNA"/>
</dbReference>
<dbReference type="PANTHER" id="PTHR24379">
    <property type="entry name" value="KRAB AND ZINC FINGER DOMAIN-CONTAINING"/>
    <property type="match status" value="1"/>
</dbReference>
<feature type="domain" description="C2H2-type" evidence="7">
    <location>
        <begin position="74"/>
        <end position="101"/>
    </location>
</feature>
<evidence type="ECO:0000256" key="1">
    <source>
        <dbReference type="ARBA" id="ARBA00022723"/>
    </source>
</evidence>
<dbReference type="GO" id="GO:0008270">
    <property type="term" value="F:zinc ion binding"/>
    <property type="evidence" value="ECO:0007669"/>
    <property type="project" value="UniProtKB-KW"/>
</dbReference>
<proteinExistence type="predicted"/>
<feature type="compositionally biased region" description="Polar residues" evidence="6">
    <location>
        <begin position="481"/>
        <end position="502"/>
    </location>
</feature>
<dbReference type="GO" id="GO:0006355">
    <property type="term" value="P:regulation of DNA-templated transcription"/>
    <property type="evidence" value="ECO:0007669"/>
    <property type="project" value="UniProtKB-ARBA"/>
</dbReference>
<feature type="domain" description="C2H2-type" evidence="7">
    <location>
        <begin position="1"/>
        <end position="19"/>
    </location>
</feature>
<keyword evidence="4" id="KW-0862">Zinc</keyword>
<reference evidence="8" key="3">
    <citation type="submission" date="2012-09" db="EMBL/GenBank/DDBJ databases">
        <authorList>
            <consortium name="VectorBase"/>
        </authorList>
    </citation>
    <scope>NUCLEOTIDE SEQUENCE</scope>
    <source>
        <strain evidence="8">Liverpool</strain>
    </source>
</reference>
<sequence length="529" mass="59959">FVSPGHLARHGRIHTGEKPFQCTLCDKAFTEASSLKVHLRTHTGEKPYRCELCSWSFAQSCNLQSHYRRSHGPFQCCVCEEPFFDRDLLLIHEETHVPEAPFECRYCNTMFGALPHFRSHQKNIFSKKSLKCEKCEKVFEKELTLKKHMDMVHPVVSSVSSGDGSFLLEALKTDARSLSPAATKSGKMPISSEVEVPESDDDSRCILRRPPISSNRSSAVNLPPIIPSGPFRCSFCLKEFNEHFGLRQHIRAMHYSEKRHKCKECNKKFSLGISLAIHRRVHTSIRPFTCIVCYKTFTRSTALNGHLSSHSYVRVKCAECGEVQLSVYNYMKHIEKFHPDFMQNVAAYRTQAETLMQRRRQIILEITEGLAKHRSEIPNVLARLRGEIGPDSRSAGPRKDNDEDEVSSSEQVQTFKRGRPDSSQSEEVSSASEEQEARRSTMKRESLPALRAELRKRPLRSNTAPDELDESVLPPFRKYARTTTGSSSPNLKRLLEQNSPSPLASAENSREATEQGIPPAVTVKDEPSN</sequence>
<dbReference type="PROSITE" id="PS50157">
    <property type="entry name" value="ZINC_FINGER_C2H2_2"/>
    <property type="match status" value="8"/>
</dbReference>
<accession>Q179C6</accession>
<organism evidence="8 9">
    <name type="scientific">Aedes aegypti</name>
    <name type="common">Yellowfever mosquito</name>
    <name type="synonym">Culex aegypti</name>
    <dbReference type="NCBI Taxonomy" id="7159"/>
    <lineage>
        <taxon>Eukaryota</taxon>
        <taxon>Metazoa</taxon>
        <taxon>Ecdysozoa</taxon>
        <taxon>Arthropoda</taxon>
        <taxon>Hexapoda</taxon>
        <taxon>Insecta</taxon>
        <taxon>Pterygota</taxon>
        <taxon>Neoptera</taxon>
        <taxon>Endopterygota</taxon>
        <taxon>Diptera</taxon>
        <taxon>Nematocera</taxon>
        <taxon>Culicoidea</taxon>
        <taxon>Culicidae</taxon>
        <taxon>Culicinae</taxon>
        <taxon>Aedini</taxon>
        <taxon>Aedes</taxon>
        <taxon>Stegomyia</taxon>
    </lineage>
</organism>
<keyword evidence="2" id="KW-0677">Repeat</keyword>
<feature type="domain" description="C2H2-type" evidence="7">
    <location>
        <begin position="288"/>
        <end position="315"/>
    </location>
</feature>
<protein>
    <submittedName>
        <fullName evidence="8">AAEL005707-PA</fullName>
    </submittedName>
</protein>
<feature type="compositionally biased region" description="Basic and acidic residues" evidence="6">
    <location>
        <begin position="435"/>
        <end position="456"/>
    </location>
</feature>
<gene>
    <name evidence="8" type="ORF">AaeL_AAEL005707</name>
</gene>
<dbReference type="PhylomeDB" id="Q179C6"/>
<feature type="region of interest" description="Disordered" evidence="6">
    <location>
        <begin position="382"/>
        <end position="529"/>
    </location>
</feature>